<dbReference type="AlphaFoldDB" id="A0A328VM47"/>
<comment type="caution">
    <text evidence="7">The sequence shown here is derived from an EMBL/GenBank/DDBJ whole genome shotgun (WGS) entry which is preliminary data.</text>
</comment>
<proteinExistence type="inferred from homology"/>
<dbReference type="GO" id="GO:0046872">
    <property type="term" value="F:metal ion binding"/>
    <property type="evidence" value="ECO:0007669"/>
    <property type="project" value="UniProtKB-KW"/>
</dbReference>
<evidence type="ECO:0000256" key="5">
    <source>
        <dbReference type="ARBA" id="ARBA00024179"/>
    </source>
</evidence>
<gene>
    <name evidence="7" type="ORF">A4R35_11980</name>
</gene>
<comment type="pathway">
    <text evidence="2 6">Glycan biosynthesis; trehalose biosynthesis.</text>
</comment>
<evidence type="ECO:0000313" key="7">
    <source>
        <dbReference type="EMBL" id="RAQ96254.1"/>
    </source>
</evidence>
<dbReference type="EMBL" id="MCIF01000002">
    <property type="protein sequence ID" value="RAQ96254.1"/>
    <property type="molecule type" value="Genomic_DNA"/>
</dbReference>
<dbReference type="InterPro" id="IPR023214">
    <property type="entry name" value="HAD_sf"/>
</dbReference>
<evidence type="ECO:0000256" key="3">
    <source>
        <dbReference type="ARBA" id="ARBA00008770"/>
    </source>
</evidence>
<dbReference type="OrthoDB" id="9797743at2"/>
<dbReference type="Gene3D" id="3.30.70.1020">
    <property type="entry name" value="Trehalose-6-phosphate phosphatase related protein, domain 2"/>
    <property type="match status" value="1"/>
</dbReference>
<dbReference type="PANTHER" id="PTHR43768:SF3">
    <property type="entry name" value="TREHALOSE 6-PHOSPHATE PHOSPHATASE"/>
    <property type="match status" value="1"/>
</dbReference>
<comment type="catalytic activity">
    <reaction evidence="1 6">
        <text>alpha,alpha-trehalose 6-phosphate + H2O = alpha,alpha-trehalose + phosphate</text>
        <dbReference type="Rhea" id="RHEA:23420"/>
        <dbReference type="ChEBI" id="CHEBI:15377"/>
        <dbReference type="ChEBI" id="CHEBI:16551"/>
        <dbReference type="ChEBI" id="CHEBI:43474"/>
        <dbReference type="ChEBI" id="CHEBI:58429"/>
        <dbReference type="EC" id="3.1.3.12"/>
    </reaction>
</comment>
<evidence type="ECO:0000313" key="8">
    <source>
        <dbReference type="Proteomes" id="UP000248706"/>
    </source>
</evidence>
<comment type="similarity">
    <text evidence="3 6">Belongs to the trehalose phosphatase family.</text>
</comment>
<dbReference type="UniPathway" id="UPA00299"/>
<dbReference type="Pfam" id="PF02358">
    <property type="entry name" value="Trehalose_PPase"/>
    <property type="match status" value="1"/>
</dbReference>
<dbReference type="Proteomes" id="UP000248706">
    <property type="component" value="Unassembled WGS sequence"/>
</dbReference>
<dbReference type="InterPro" id="IPR036412">
    <property type="entry name" value="HAD-like_sf"/>
</dbReference>
<evidence type="ECO:0000256" key="2">
    <source>
        <dbReference type="ARBA" id="ARBA00005199"/>
    </source>
</evidence>
<dbReference type="Gene3D" id="3.40.50.1000">
    <property type="entry name" value="HAD superfamily/HAD-like"/>
    <property type="match status" value="1"/>
</dbReference>
<dbReference type="EC" id="3.1.3.12" evidence="6"/>
<protein>
    <recommendedName>
        <fullName evidence="6">Trehalose 6-phosphate phosphatase</fullName>
        <ecNumber evidence="6">3.1.3.12</ecNumber>
    </recommendedName>
</protein>
<keyword evidence="6" id="KW-0460">Magnesium</keyword>
<dbReference type="GO" id="GO:0004805">
    <property type="term" value="F:trehalose-phosphatase activity"/>
    <property type="evidence" value="ECO:0007669"/>
    <property type="project" value="UniProtKB-EC"/>
</dbReference>
<accession>A0A328VM47</accession>
<dbReference type="NCBIfam" id="TIGR00685">
    <property type="entry name" value="T6PP"/>
    <property type="match status" value="1"/>
</dbReference>
<dbReference type="RefSeq" id="WP_112429680.1">
    <property type="nucleotide sequence ID" value="NZ_MCIF01000002.1"/>
</dbReference>
<dbReference type="PANTHER" id="PTHR43768">
    <property type="entry name" value="TREHALOSE 6-PHOSPHATE PHOSPHATASE"/>
    <property type="match status" value="1"/>
</dbReference>
<evidence type="ECO:0000256" key="1">
    <source>
        <dbReference type="ARBA" id="ARBA00000500"/>
    </source>
</evidence>
<comment type="cofactor">
    <cofactor evidence="6">
        <name>Mg(2+)</name>
        <dbReference type="ChEBI" id="CHEBI:18420"/>
    </cofactor>
</comment>
<sequence length="281" mass="30561">MLTAVLRHVLLTRPCGLTFDIDGTLSPIAPTPEAARLFPGVASLLERLRPYARVAVVTGRGITSAAALVGVDEITYIGNHGLEWAEGLPEHHPIRLLPEAEAYRLPAQRLLALAEQYLTPALPCAQIEYKSIGGTIHYRRCPNPAQARQQILELLREPAQESGLLLTEGKMAVELRVPGLNKGQALQRFIEQYQLRSALFAGDDTTDLDGVETLIRLRQEGSCPAAVTIAVRHADTPPRLLERADLIVEGVAGMAALLEEMVTFLESEAGASSPGWQEKRA</sequence>
<dbReference type="GO" id="GO:0005992">
    <property type="term" value="P:trehalose biosynthetic process"/>
    <property type="evidence" value="ECO:0007669"/>
    <property type="project" value="UniProtKB-UniPathway"/>
</dbReference>
<keyword evidence="4 6" id="KW-0378">Hydrolase</keyword>
<organism evidence="7 8">
    <name type="scientific">Thermogemmatispora tikiterensis</name>
    <dbReference type="NCBI Taxonomy" id="1825093"/>
    <lineage>
        <taxon>Bacteria</taxon>
        <taxon>Bacillati</taxon>
        <taxon>Chloroflexota</taxon>
        <taxon>Ktedonobacteria</taxon>
        <taxon>Thermogemmatisporales</taxon>
        <taxon>Thermogemmatisporaceae</taxon>
        <taxon>Thermogemmatispora</taxon>
    </lineage>
</organism>
<evidence type="ECO:0000256" key="6">
    <source>
        <dbReference type="RuleBase" id="RU361117"/>
    </source>
</evidence>
<dbReference type="NCBIfam" id="TIGR01484">
    <property type="entry name" value="HAD-SF-IIB"/>
    <property type="match status" value="1"/>
</dbReference>
<dbReference type="InterPro" id="IPR003337">
    <property type="entry name" value="Trehalose_PPase"/>
</dbReference>
<keyword evidence="8" id="KW-1185">Reference proteome</keyword>
<comment type="function">
    <text evidence="5 6">Removes the phosphate from trehalose 6-phosphate to produce free trehalose.</text>
</comment>
<evidence type="ECO:0000256" key="4">
    <source>
        <dbReference type="ARBA" id="ARBA00022801"/>
    </source>
</evidence>
<name>A0A328VM47_9CHLR</name>
<reference evidence="7 8" key="1">
    <citation type="submission" date="2016-08" db="EMBL/GenBank/DDBJ databases">
        <title>Analysis of Carbohydrate Active Enzymes in Thermogemmatispora T81 Reveals Carbohydrate Degradation Ability.</title>
        <authorList>
            <person name="Tomazini A."/>
            <person name="Lal S."/>
            <person name="Stott M."/>
            <person name="Henrissat B."/>
            <person name="Polikarpov I."/>
            <person name="Sparling R."/>
            <person name="Levin D.B."/>
        </authorList>
    </citation>
    <scope>NUCLEOTIDE SEQUENCE [LARGE SCALE GENOMIC DNA]</scope>
    <source>
        <strain evidence="7 8">T81</strain>
    </source>
</reference>
<dbReference type="InterPro" id="IPR044651">
    <property type="entry name" value="OTSB-like"/>
</dbReference>
<dbReference type="SUPFAM" id="SSF56784">
    <property type="entry name" value="HAD-like"/>
    <property type="match status" value="1"/>
</dbReference>
<keyword evidence="6" id="KW-0479">Metal-binding</keyword>
<dbReference type="InterPro" id="IPR006379">
    <property type="entry name" value="HAD-SF_hydro_IIB"/>
</dbReference>